<evidence type="ECO:0000313" key="3">
    <source>
        <dbReference type="Proteomes" id="UP001279734"/>
    </source>
</evidence>
<evidence type="ECO:0000313" key="2">
    <source>
        <dbReference type="EMBL" id="GMH22251.1"/>
    </source>
</evidence>
<gene>
    <name evidence="2" type="ORF">Nepgr_024094</name>
</gene>
<dbReference type="Proteomes" id="UP001279734">
    <property type="component" value="Unassembled WGS sequence"/>
</dbReference>
<sequence length="81" mass="9217">MRVAEEGTKREEGTDRERVWVFSCAYERDGGERKRKINRQFHLFISSNRNWVSSGEWDPDGECGGETGGTAGRAPLAARWL</sequence>
<accession>A0AAD3T5H8</accession>
<organism evidence="2 3">
    <name type="scientific">Nepenthes gracilis</name>
    <name type="common">Slender pitcher plant</name>
    <dbReference type="NCBI Taxonomy" id="150966"/>
    <lineage>
        <taxon>Eukaryota</taxon>
        <taxon>Viridiplantae</taxon>
        <taxon>Streptophyta</taxon>
        <taxon>Embryophyta</taxon>
        <taxon>Tracheophyta</taxon>
        <taxon>Spermatophyta</taxon>
        <taxon>Magnoliopsida</taxon>
        <taxon>eudicotyledons</taxon>
        <taxon>Gunneridae</taxon>
        <taxon>Pentapetalae</taxon>
        <taxon>Caryophyllales</taxon>
        <taxon>Nepenthaceae</taxon>
        <taxon>Nepenthes</taxon>
    </lineage>
</organism>
<dbReference type="EMBL" id="BSYO01000024">
    <property type="protein sequence ID" value="GMH22251.1"/>
    <property type="molecule type" value="Genomic_DNA"/>
</dbReference>
<proteinExistence type="predicted"/>
<evidence type="ECO:0000256" key="1">
    <source>
        <dbReference type="SAM" id="MobiDB-lite"/>
    </source>
</evidence>
<reference evidence="2" key="1">
    <citation type="submission" date="2023-05" db="EMBL/GenBank/DDBJ databases">
        <title>Nepenthes gracilis genome sequencing.</title>
        <authorList>
            <person name="Fukushima K."/>
        </authorList>
    </citation>
    <scope>NUCLEOTIDE SEQUENCE</scope>
    <source>
        <strain evidence="2">SING2019-196</strain>
    </source>
</reference>
<protein>
    <submittedName>
        <fullName evidence="2">Uncharacterized protein</fullName>
    </submittedName>
</protein>
<dbReference type="AlphaFoldDB" id="A0AAD3T5H8"/>
<comment type="caution">
    <text evidence="2">The sequence shown here is derived from an EMBL/GenBank/DDBJ whole genome shotgun (WGS) entry which is preliminary data.</text>
</comment>
<keyword evidence="3" id="KW-1185">Reference proteome</keyword>
<name>A0AAD3T5H8_NEPGR</name>
<feature type="region of interest" description="Disordered" evidence="1">
    <location>
        <begin position="56"/>
        <end position="81"/>
    </location>
</feature>